<protein>
    <recommendedName>
        <fullName evidence="3">Peptidase aspartic putative domain-containing protein</fullName>
    </recommendedName>
</protein>
<dbReference type="Proteomes" id="UP001249851">
    <property type="component" value="Unassembled WGS sequence"/>
</dbReference>
<accession>A0AAD9QQC2</accession>
<proteinExistence type="predicted"/>
<dbReference type="EMBL" id="JARQWQ010000019">
    <property type="protein sequence ID" value="KAK2565582.1"/>
    <property type="molecule type" value="Genomic_DNA"/>
</dbReference>
<organism evidence="1 2">
    <name type="scientific">Acropora cervicornis</name>
    <name type="common">Staghorn coral</name>
    <dbReference type="NCBI Taxonomy" id="6130"/>
    <lineage>
        <taxon>Eukaryota</taxon>
        <taxon>Metazoa</taxon>
        <taxon>Cnidaria</taxon>
        <taxon>Anthozoa</taxon>
        <taxon>Hexacorallia</taxon>
        <taxon>Scleractinia</taxon>
        <taxon>Astrocoeniina</taxon>
        <taxon>Acroporidae</taxon>
        <taxon>Acropora</taxon>
    </lineage>
</organism>
<sequence length="147" mass="16921">MEGKCNTSYVDGNKSTSYETIKEREQQRISLCTVRVMRKHEAKRFQVNCLLDEGSDTTYVKEDVVQELGLKGWKEKVTINVTNHQKVDLMSVTMEIGLESLDGRVDTIIVAKASNSICGGMKPTNWLQIRDQWKHLRDTPFPKTWKE</sequence>
<reference evidence="1" key="1">
    <citation type="journal article" date="2023" name="G3 (Bethesda)">
        <title>Whole genome assembly and annotation of the endangered Caribbean coral Acropora cervicornis.</title>
        <authorList>
            <person name="Selwyn J.D."/>
            <person name="Vollmer S.V."/>
        </authorList>
    </citation>
    <scope>NUCLEOTIDE SEQUENCE</scope>
    <source>
        <strain evidence="1">K2</strain>
    </source>
</reference>
<evidence type="ECO:0000313" key="1">
    <source>
        <dbReference type="EMBL" id="KAK2565582.1"/>
    </source>
</evidence>
<evidence type="ECO:0000313" key="2">
    <source>
        <dbReference type="Proteomes" id="UP001249851"/>
    </source>
</evidence>
<reference evidence="1" key="2">
    <citation type="journal article" date="2023" name="Science">
        <title>Genomic signatures of disease resistance in endangered staghorn corals.</title>
        <authorList>
            <person name="Vollmer S.V."/>
            <person name="Selwyn J.D."/>
            <person name="Despard B.A."/>
            <person name="Roesel C.L."/>
        </authorList>
    </citation>
    <scope>NUCLEOTIDE SEQUENCE</scope>
    <source>
        <strain evidence="1">K2</strain>
    </source>
</reference>
<comment type="caution">
    <text evidence="1">The sequence shown here is derived from an EMBL/GenBank/DDBJ whole genome shotgun (WGS) entry which is preliminary data.</text>
</comment>
<name>A0AAD9QQC2_ACRCE</name>
<gene>
    <name evidence="1" type="ORF">P5673_010707</name>
</gene>
<dbReference type="AlphaFoldDB" id="A0AAD9QQC2"/>
<keyword evidence="2" id="KW-1185">Reference proteome</keyword>
<evidence type="ECO:0008006" key="3">
    <source>
        <dbReference type="Google" id="ProtNLM"/>
    </source>
</evidence>